<keyword evidence="4 5" id="KW-0472">Membrane</keyword>
<name>H5UNQ8_9MICO</name>
<feature type="transmembrane region" description="Helical" evidence="5">
    <location>
        <begin position="328"/>
        <end position="354"/>
    </location>
</feature>
<feature type="transmembrane region" description="Helical" evidence="5">
    <location>
        <begin position="106"/>
        <end position="128"/>
    </location>
</feature>
<evidence type="ECO:0000313" key="7">
    <source>
        <dbReference type="EMBL" id="GAB47366.1"/>
    </source>
</evidence>
<evidence type="ECO:0000256" key="1">
    <source>
        <dbReference type="ARBA" id="ARBA00004651"/>
    </source>
</evidence>
<evidence type="ECO:0000256" key="3">
    <source>
        <dbReference type="ARBA" id="ARBA00022989"/>
    </source>
</evidence>
<dbReference type="PANTHER" id="PTHR23534:SF1">
    <property type="entry name" value="MAJOR FACILITATOR SUPERFAMILY PROTEIN"/>
    <property type="match status" value="1"/>
</dbReference>
<feature type="transmembrane region" description="Helical" evidence="5">
    <location>
        <begin position="140"/>
        <end position="157"/>
    </location>
</feature>
<feature type="transmembrane region" description="Helical" evidence="5">
    <location>
        <begin position="177"/>
        <end position="196"/>
    </location>
</feature>
<dbReference type="STRING" id="1089455.MOPEL_009_00560"/>
<dbReference type="eggNOG" id="COG2814">
    <property type="taxonomic scope" value="Bacteria"/>
</dbReference>
<dbReference type="PANTHER" id="PTHR23534">
    <property type="entry name" value="MFS PERMEASE"/>
    <property type="match status" value="1"/>
</dbReference>
<feature type="transmembrane region" description="Helical" evidence="5">
    <location>
        <begin position="302"/>
        <end position="322"/>
    </location>
</feature>
<reference evidence="7 8" key="1">
    <citation type="submission" date="2012-02" db="EMBL/GenBank/DDBJ databases">
        <title>Whole genome shotgun sequence of Mobilicoccus pelagius NBRC 104925.</title>
        <authorList>
            <person name="Yoshida Y."/>
            <person name="Hosoyama A."/>
            <person name="Tsuchikane K."/>
            <person name="Katsumata H."/>
            <person name="Yamazaki S."/>
            <person name="Fujita N."/>
        </authorList>
    </citation>
    <scope>NUCLEOTIDE SEQUENCE [LARGE SCALE GENOMIC DNA]</scope>
    <source>
        <strain evidence="7 8">NBRC 104925</strain>
    </source>
</reference>
<proteinExistence type="predicted"/>
<dbReference type="SUPFAM" id="SSF103473">
    <property type="entry name" value="MFS general substrate transporter"/>
    <property type="match status" value="1"/>
</dbReference>
<feature type="transmembrane region" description="Helical" evidence="5">
    <location>
        <begin position="232"/>
        <end position="253"/>
    </location>
</feature>
<dbReference type="EMBL" id="BAFE01000009">
    <property type="protein sequence ID" value="GAB47366.1"/>
    <property type="molecule type" value="Genomic_DNA"/>
</dbReference>
<dbReference type="Pfam" id="PF07690">
    <property type="entry name" value="MFS_1"/>
    <property type="match status" value="2"/>
</dbReference>
<feature type="transmembrane region" description="Helical" evidence="5">
    <location>
        <begin position="366"/>
        <end position="385"/>
    </location>
</feature>
<dbReference type="InterPro" id="IPR036259">
    <property type="entry name" value="MFS_trans_sf"/>
</dbReference>
<dbReference type="Gene3D" id="1.20.1250.20">
    <property type="entry name" value="MFS general substrate transporter like domains"/>
    <property type="match status" value="1"/>
</dbReference>
<dbReference type="Proteomes" id="UP000004367">
    <property type="component" value="Unassembled WGS sequence"/>
</dbReference>
<evidence type="ECO:0000256" key="4">
    <source>
        <dbReference type="ARBA" id="ARBA00023136"/>
    </source>
</evidence>
<protein>
    <submittedName>
        <fullName evidence="7">Putative major facilitator superfamily transporter</fullName>
    </submittedName>
</protein>
<dbReference type="InterPro" id="IPR020846">
    <property type="entry name" value="MFS_dom"/>
</dbReference>
<evidence type="ECO:0000259" key="6">
    <source>
        <dbReference type="PROSITE" id="PS50850"/>
    </source>
</evidence>
<evidence type="ECO:0000256" key="2">
    <source>
        <dbReference type="ARBA" id="ARBA00022692"/>
    </source>
</evidence>
<sequence length="425" mass="42149">MSTPTSTTEIQRRVRIVLCCAQVVSSLGNGSTLALGSILAVELSGDEALAGTATTALGLGAALAAVPLARLAAARGRRVALGAGLLLAIAGTFAMVGAVLASSYALLAVGSLLVGVATAVNLQARFAVTDLAEPQHRGRDLSLVVWAITVGAVLGPNTGRPGAALANVLGLPTHAGAFVISAAGMVVGGTVILLFLRPDPLLVRRRLDDAPPMAKGAHTWAAGARIVAAHPVALAAVVGLVGAHATMVGVMSMTPLHIAHHMHDAGSPDTLEIIGMTISLHIAGMYALSPVMGVLTDRFGAYTVTAGGLVGTLAAALLAGFGSAHLPVVTAALVLLGLGWSAASVAGATMLTSALPPTQRVEAQGFGDALVSLVGALSAALAGIVMGRVDYLGVGIAYGAVTVGAFLVLLALGRRTASRSAVTAS</sequence>
<evidence type="ECO:0000313" key="8">
    <source>
        <dbReference type="Proteomes" id="UP000004367"/>
    </source>
</evidence>
<keyword evidence="2 5" id="KW-0812">Transmembrane</keyword>
<gene>
    <name evidence="7" type="ORF">MOPEL_009_00560</name>
</gene>
<organism evidence="7 8">
    <name type="scientific">Mobilicoccus pelagius NBRC 104925</name>
    <dbReference type="NCBI Taxonomy" id="1089455"/>
    <lineage>
        <taxon>Bacteria</taxon>
        <taxon>Bacillati</taxon>
        <taxon>Actinomycetota</taxon>
        <taxon>Actinomycetes</taxon>
        <taxon>Micrococcales</taxon>
        <taxon>Dermatophilaceae</taxon>
        <taxon>Mobilicoccus</taxon>
    </lineage>
</organism>
<dbReference type="InterPro" id="IPR011701">
    <property type="entry name" value="MFS"/>
</dbReference>
<feature type="domain" description="Major facilitator superfamily (MFS) profile" evidence="6">
    <location>
        <begin position="14"/>
        <end position="417"/>
    </location>
</feature>
<accession>H5UNQ8</accession>
<dbReference type="GO" id="GO:0005886">
    <property type="term" value="C:plasma membrane"/>
    <property type="evidence" value="ECO:0007669"/>
    <property type="project" value="UniProtKB-SubCell"/>
</dbReference>
<evidence type="ECO:0000256" key="5">
    <source>
        <dbReference type="SAM" id="Phobius"/>
    </source>
</evidence>
<keyword evidence="8" id="KW-1185">Reference proteome</keyword>
<feature type="transmembrane region" description="Helical" evidence="5">
    <location>
        <begin position="391"/>
        <end position="412"/>
    </location>
</feature>
<dbReference type="PROSITE" id="PS50850">
    <property type="entry name" value="MFS"/>
    <property type="match status" value="1"/>
</dbReference>
<feature type="transmembrane region" description="Helical" evidence="5">
    <location>
        <begin position="52"/>
        <end position="72"/>
    </location>
</feature>
<feature type="transmembrane region" description="Helical" evidence="5">
    <location>
        <begin position="79"/>
        <end position="100"/>
    </location>
</feature>
<dbReference type="GO" id="GO:0022857">
    <property type="term" value="F:transmembrane transporter activity"/>
    <property type="evidence" value="ECO:0007669"/>
    <property type="project" value="InterPro"/>
</dbReference>
<feature type="transmembrane region" description="Helical" evidence="5">
    <location>
        <begin position="273"/>
        <end position="295"/>
    </location>
</feature>
<comment type="caution">
    <text evidence="7">The sequence shown here is derived from an EMBL/GenBank/DDBJ whole genome shotgun (WGS) entry which is preliminary data.</text>
</comment>
<comment type="subcellular location">
    <subcellularLocation>
        <location evidence="1">Cell membrane</location>
        <topology evidence="1">Multi-pass membrane protein</topology>
    </subcellularLocation>
</comment>
<keyword evidence="3 5" id="KW-1133">Transmembrane helix</keyword>
<dbReference type="AlphaFoldDB" id="H5UNQ8"/>